<comment type="caution">
    <text evidence="1">The sequence shown here is derived from an EMBL/GenBank/DDBJ whole genome shotgun (WGS) entry which is preliminary data.</text>
</comment>
<gene>
    <name evidence="1" type="ORF">E5331_03120</name>
</gene>
<protein>
    <submittedName>
        <fullName evidence="1">Uncharacterized protein</fullName>
    </submittedName>
</protein>
<organism evidence="1 2">
    <name type="scientific">Lepagella muris</name>
    <dbReference type="NCBI Taxonomy" id="3032870"/>
    <lineage>
        <taxon>Bacteria</taxon>
        <taxon>Pseudomonadati</taxon>
        <taxon>Bacteroidota</taxon>
        <taxon>Bacteroidia</taxon>
        <taxon>Bacteroidales</taxon>
        <taxon>Muribaculaceae</taxon>
        <taxon>Lepagella</taxon>
    </lineage>
</organism>
<accession>A0AC61RLM9</accession>
<dbReference type="EMBL" id="SRYB01000003">
    <property type="protein sequence ID" value="TGY80243.1"/>
    <property type="molecule type" value="Genomic_DNA"/>
</dbReference>
<evidence type="ECO:0000313" key="1">
    <source>
        <dbReference type="EMBL" id="TGY80243.1"/>
    </source>
</evidence>
<dbReference type="Proteomes" id="UP000306319">
    <property type="component" value="Unassembled WGS sequence"/>
</dbReference>
<name>A0AC61RLM9_9BACT</name>
<reference evidence="1" key="1">
    <citation type="submission" date="2019-04" db="EMBL/GenBank/DDBJ databases">
        <title>Microbes associate with the intestines of laboratory mice.</title>
        <authorList>
            <person name="Navarre W."/>
            <person name="Wong E."/>
            <person name="Huang K."/>
            <person name="Tropini C."/>
            <person name="Ng K."/>
            <person name="Yu B."/>
        </authorList>
    </citation>
    <scope>NUCLEOTIDE SEQUENCE</scope>
    <source>
        <strain evidence="1">NM04_E33</strain>
    </source>
</reference>
<sequence length="321" mass="36150">MAIKVDNTNYNGEVLERILTVATTSNELVEKGLIHVIPGVEKKISIPRLKVGRMLQKRKENPVIEDSKGDFNWSEQTLEPHDFMAFTLFNPRAFEQIWRKWQPKGNLVFAQLPPEAQNALLDALSKQVQFELGDHYVNGEYVEDGDDTKLMNGILTQAAKAADYKCVDVSKADTMLKKLKAVRAAIPKAMRSNPSLRIIMSVEDFDKYDDELTEREAKNASETEVNRKRYKGITIETVAAWPEGLIVATLCSQDADGNFFAAVNLQNDESVIQIDKYAPASELYFFKLLMKADTNIAFGEEFIVADFRATPKFTKKAAATE</sequence>
<keyword evidence="2" id="KW-1185">Reference proteome</keyword>
<evidence type="ECO:0000313" key="2">
    <source>
        <dbReference type="Proteomes" id="UP000306319"/>
    </source>
</evidence>
<proteinExistence type="predicted"/>